<reference evidence="1 2" key="1">
    <citation type="submission" date="2021-01" db="EMBL/GenBank/DDBJ databases">
        <title>Draft genome sequence of Micromonospora sp. strain STR1s_6.</title>
        <authorList>
            <person name="Karlyshev A."/>
            <person name="Jawad R."/>
        </authorList>
    </citation>
    <scope>NUCLEOTIDE SEQUENCE [LARGE SCALE GENOMIC DNA]</scope>
    <source>
        <strain evidence="1 2">STR1S-6</strain>
    </source>
</reference>
<dbReference type="Proteomes" id="UP000622245">
    <property type="component" value="Unassembled WGS sequence"/>
</dbReference>
<gene>
    <name evidence="1" type="ORF">JM949_07740</name>
</gene>
<proteinExistence type="predicted"/>
<dbReference type="EMBL" id="JAEVHL010000021">
    <property type="protein sequence ID" value="MBM0275355.1"/>
    <property type="molecule type" value="Genomic_DNA"/>
</dbReference>
<organism evidence="1 2">
    <name type="scientific">Micromonospora tarensis</name>
    <dbReference type="NCBI Taxonomy" id="2806100"/>
    <lineage>
        <taxon>Bacteria</taxon>
        <taxon>Bacillati</taxon>
        <taxon>Actinomycetota</taxon>
        <taxon>Actinomycetes</taxon>
        <taxon>Micromonosporales</taxon>
        <taxon>Micromonosporaceae</taxon>
        <taxon>Micromonospora</taxon>
    </lineage>
</organism>
<name>A0ABS1YDA4_9ACTN</name>
<keyword evidence="2" id="KW-1185">Reference proteome</keyword>
<protein>
    <submittedName>
        <fullName evidence="1">Uncharacterized protein</fullName>
    </submittedName>
</protein>
<accession>A0ABS1YDA4</accession>
<evidence type="ECO:0000313" key="2">
    <source>
        <dbReference type="Proteomes" id="UP000622245"/>
    </source>
</evidence>
<evidence type="ECO:0000313" key="1">
    <source>
        <dbReference type="EMBL" id="MBM0275355.1"/>
    </source>
</evidence>
<sequence length="73" mass="8247">MPDRDAMGERYVAYCEARDTPGREAEATKLARAVADDVAQWRDEVDRIEALRIELGAEVDRLLEENDRLRGGA</sequence>
<comment type="caution">
    <text evidence="1">The sequence shown here is derived from an EMBL/GenBank/DDBJ whole genome shotgun (WGS) entry which is preliminary data.</text>
</comment>